<sequence length="225" mass="24856">MATPFKPALIIVDFQEDFCPPNGSLAVPQGRTIASPINTLLALPFALKIATRDWHPRDHVSFAANHPGCKPFTSTTRIVHPSDSSKSFPAPLWPVHCVRDTKGAELVPELDARRIDHVIDKGVDAGVEMYSAFYDPFHGSDSGLTERLKRDGVTDVFVVGLAADFCVKATAEHAIEQGFRSYIVEEATKPVMPEQWDECRREIMNKGVKMISMDGQEIARVKALV</sequence>
<dbReference type="EMBL" id="CP031385">
    <property type="protein sequence ID" value="QPG95138.1"/>
    <property type="molecule type" value="Genomic_DNA"/>
</dbReference>
<keyword evidence="2" id="KW-0662">Pyridine nucleotide biosynthesis</keyword>
<dbReference type="GO" id="GO:0046872">
    <property type="term" value="F:metal ion binding"/>
    <property type="evidence" value="ECO:0007669"/>
    <property type="project" value="UniProtKB-KW"/>
</dbReference>
<proteinExistence type="inferred from homology"/>
<name>A0A7S9KMT3_EPIFF</name>
<evidence type="ECO:0000256" key="7">
    <source>
        <dbReference type="ARBA" id="ARBA00043224"/>
    </source>
</evidence>
<dbReference type="PANTHER" id="PTHR11080:SF2">
    <property type="entry name" value="LD05707P"/>
    <property type="match status" value="1"/>
</dbReference>
<protein>
    <recommendedName>
        <fullName evidence="6">nicotinamidase</fullName>
        <ecNumber evidence="6">3.5.1.19</ecNumber>
    </recommendedName>
    <alternativeName>
        <fullName evidence="7">Nicotinamide deamidase</fullName>
    </alternativeName>
</protein>
<keyword evidence="3" id="KW-0479">Metal-binding</keyword>
<evidence type="ECO:0000313" key="9">
    <source>
        <dbReference type="EMBL" id="QPG95138.1"/>
    </source>
</evidence>
<gene>
    <name evidence="9" type="ORF">C2857_007723</name>
</gene>
<keyword evidence="10" id="KW-1185">Reference proteome</keyword>
<dbReference type="Proteomes" id="UP000594364">
    <property type="component" value="Chromosome 1"/>
</dbReference>
<evidence type="ECO:0000256" key="5">
    <source>
        <dbReference type="ARBA" id="ARBA00037900"/>
    </source>
</evidence>
<dbReference type="CDD" id="cd01011">
    <property type="entry name" value="nicotinamidase"/>
    <property type="match status" value="1"/>
</dbReference>
<accession>A0A7S9KMT3</accession>
<dbReference type="InterPro" id="IPR036380">
    <property type="entry name" value="Isochorismatase-like_sf"/>
</dbReference>
<evidence type="ECO:0000259" key="8">
    <source>
        <dbReference type="Pfam" id="PF00857"/>
    </source>
</evidence>
<feature type="domain" description="Isochorismatase-like" evidence="8">
    <location>
        <begin position="8"/>
        <end position="213"/>
    </location>
</feature>
<dbReference type="GO" id="GO:0008936">
    <property type="term" value="F:nicotinamidase activity"/>
    <property type="evidence" value="ECO:0007669"/>
    <property type="project" value="UniProtKB-EC"/>
</dbReference>
<dbReference type="EC" id="3.5.1.19" evidence="6"/>
<evidence type="ECO:0000256" key="3">
    <source>
        <dbReference type="ARBA" id="ARBA00022723"/>
    </source>
</evidence>
<evidence type="ECO:0000313" key="10">
    <source>
        <dbReference type="Proteomes" id="UP000594364"/>
    </source>
</evidence>
<dbReference type="AlphaFoldDB" id="A0A7S9KMT3"/>
<dbReference type="SUPFAM" id="SSF52499">
    <property type="entry name" value="Isochorismatase-like hydrolases"/>
    <property type="match status" value="1"/>
</dbReference>
<dbReference type="OrthoDB" id="3341310at2759"/>
<comment type="pathway">
    <text evidence="5">Cofactor biosynthesis; nicotinate biosynthesis; nicotinate from nicotinamide: step 1/1.</text>
</comment>
<keyword evidence="4" id="KW-0378">Hydrolase</keyword>
<dbReference type="InterPro" id="IPR000868">
    <property type="entry name" value="Isochorismatase-like_dom"/>
</dbReference>
<evidence type="ECO:0000256" key="2">
    <source>
        <dbReference type="ARBA" id="ARBA00022642"/>
    </source>
</evidence>
<dbReference type="Gene3D" id="3.40.50.850">
    <property type="entry name" value="Isochorismatase-like"/>
    <property type="match status" value="1"/>
</dbReference>
<evidence type="ECO:0000256" key="6">
    <source>
        <dbReference type="ARBA" id="ARBA00039017"/>
    </source>
</evidence>
<evidence type="ECO:0000256" key="1">
    <source>
        <dbReference type="ARBA" id="ARBA00006336"/>
    </source>
</evidence>
<dbReference type="InterPro" id="IPR052347">
    <property type="entry name" value="Isochorismatase_Nicotinamidase"/>
</dbReference>
<reference evidence="9 10" key="1">
    <citation type="journal article" date="2018" name="PLoS Genet.">
        <title>Repeat elements organise 3D genome structure and mediate transcription in the filamentous fungus Epichloe festucae.</title>
        <authorList>
            <person name="Winter D.J."/>
            <person name="Ganley A.R.D."/>
            <person name="Young C.A."/>
            <person name="Liachko I."/>
            <person name="Schardl C.L."/>
            <person name="Dupont P.Y."/>
            <person name="Berry D."/>
            <person name="Ram A."/>
            <person name="Scott B."/>
            <person name="Cox M.P."/>
        </authorList>
    </citation>
    <scope>NUCLEOTIDE SEQUENCE [LARGE SCALE GENOMIC DNA]</scope>
    <source>
        <strain evidence="9 10">Fl1</strain>
    </source>
</reference>
<dbReference type="PANTHER" id="PTHR11080">
    <property type="entry name" value="PYRAZINAMIDASE/NICOTINAMIDASE"/>
    <property type="match status" value="1"/>
</dbReference>
<organism evidence="9 10">
    <name type="scientific">Epichloe festucae (strain Fl1)</name>
    <dbReference type="NCBI Taxonomy" id="877507"/>
    <lineage>
        <taxon>Eukaryota</taxon>
        <taxon>Fungi</taxon>
        <taxon>Dikarya</taxon>
        <taxon>Ascomycota</taxon>
        <taxon>Pezizomycotina</taxon>
        <taxon>Sordariomycetes</taxon>
        <taxon>Hypocreomycetidae</taxon>
        <taxon>Hypocreales</taxon>
        <taxon>Clavicipitaceae</taxon>
        <taxon>Epichloe</taxon>
    </lineage>
</organism>
<dbReference type="GO" id="GO:0019363">
    <property type="term" value="P:pyridine nucleotide biosynthetic process"/>
    <property type="evidence" value="ECO:0007669"/>
    <property type="project" value="UniProtKB-KW"/>
</dbReference>
<dbReference type="Pfam" id="PF00857">
    <property type="entry name" value="Isochorismatase"/>
    <property type="match status" value="1"/>
</dbReference>
<evidence type="ECO:0000256" key="4">
    <source>
        <dbReference type="ARBA" id="ARBA00022801"/>
    </source>
</evidence>
<comment type="similarity">
    <text evidence="1">Belongs to the isochorismatase family.</text>
</comment>